<dbReference type="SUPFAM" id="SSF52540">
    <property type="entry name" value="P-loop containing nucleoside triphosphate hydrolases"/>
    <property type="match status" value="1"/>
</dbReference>
<protein>
    <submittedName>
        <fullName evidence="3">ATPase AAA-type core domain-containing protein</fullName>
    </submittedName>
</protein>
<dbReference type="InterPro" id="IPR027417">
    <property type="entry name" value="P-loop_NTPase"/>
</dbReference>
<dbReference type="PANTHER" id="PTHR14690">
    <property type="entry name" value="IQ MOTIF CONTAINING WITH AAA DOMAIN 1"/>
    <property type="match status" value="1"/>
</dbReference>
<dbReference type="Proteomes" id="UP000887574">
    <property type="component" value="Unplaced"/>
</dbReference>
<reference evidence="3" key="1">
    <citation type="submission" date="2022-11" db="UniProtKB">
        <authorList>
            <consortium name="WormBaseParasite"/>
        </authorList>
    </citation>
    <scope>IDENTIFICATION</scope>
</reference>
<dbReference type="WBParaSite" id="jg8448">
    <property type="protein sequence ID" value="jg8448"/>
    <property type="gene ID" value="jg8448"/>
</dbReference>
<evidence type="ECO:0000313" key="3">
    <source>
        <dbReference type="WBParaSite" id="jg8448"/>
    </source>
</evidence>
<dbReference type="GO" id="GO:0005524">
    <property type="term" value="F:ATP binding"/>
    <property type="evidence" value="ECO:0007669"/>
    <property type="project" value="InterPro"/>
</dbReference>
<evidence type="ECO:0000259" key="1">
    <source>
        <dbReference type="Pfam" id="PF00004"/>
    </source>
</evidence>
<evidence type="ECO:0000313" key="2">
    <source>
        <dbReference type="Proteomes" id="UP000887574"/>
    </source>
</evidence>
<sequence length="341" mass="39235">MIQSRTRGMLARKKMKKMREHEHRVLGLTVSSLLQSKITHRKHLEGFHNLHISASTEQDFFYIPVSQIQLPTSLNELVERFRSELFIADPLELESRPEEQGSYKKYDQETENLLQKLTAINACRVLNQPNTPHFDELTSFSAQIQVHNKKSSMIFDLRNFLYLSVVIPHVIGGWQRIPKSTRHSILLIGPEGSGKSTWASAVANKCGALRITITKKTTRMGRKRFYSSVLQLVNADKYSFVLLDRLELFSNEDVEHKNTLKQMLRALIQTLVKDNKCQVIGMTRDAQLEPEILDLFSIRISIEAPPVVPRFELIADTLSRRLEAGNLHRMPRRLLEVAKVQ</sequence>
<dbReference type="GO" id="GO:0016887">
    <property type="term" value="F:ATP hydrolysis activity"/>
    <property type="evidence" value="ECO:0007669"/>
    <property type="project" value="InterPro"/>
</dbReference>
<dbReference type="PROSITE" id="PS50096">
    <property type="entry name" value="IQ"/>
    <property type="match status" value="1"/>
</dbReference>
<accession>A0A915EPK1</accession>
<dbReference type="CDD" id="cd00009">
    <property type="entry name" value="AAA"/>
    <property type="match status" value="1"/>
</dbReference>
<dbReference type="InterPro" id="IPR003959">
    <property type="entry name" value="ATPase_AAA_core"/>
</dbReference>
<dbReference type="AlphaFoldDB" id="A0A915EPK1"/>
<organism evidence="2 3">
    <name type="scientific">Ditylenchus dipsaci</name>
    <dbReference type="NCBI Taxonomy" id="166011"/>
    <lineage>
        <taxon>Eukaryota</taxon>
        <taxon>Metazoa</taxon>
        <taxon>Ecdysozoa</taxon>
        <taxon>Nematoda</taxon>
        <taxon>Chromadorea</taxon>
        <taxon>Rhabditida</taxon>
        <taxon>Tylenchina</taxon>
        <taxon>Tylenchomorpha</taxon>
        <taxon>Sphaerularioidea</taxon>
        <taxon>Anguinidae</taxon>
        <taxon>Anguininae</taxon>
        <taxon>Ditylenchus</taxon>
    </lineage>
</organism>
<feature type="domain" description="ATPase AAA-type core" evidence="1">
    <location>
        <begin position="185"/>
        <end position="302"/>
    </location>
</feature>
<keyword evidence="2" id="KW-1185">Reference proteome</keyword>
<dbReference type="PANTHER" id="PTHR14690:SF0">
    <property type="entry name" value="IQ MOTIF CONTAINING WITH AAA DOMAIN 1"/>
    <property type="match status" value="1"/>
</dbReference>
<dbReference type="Pfam" id="PF00004">
    <property type="entry name" value="AAA"/>
    <property type="match status" value="1"/>
</dbReference>
<name>A0A915EPK1_9BILA</name>
<proteinExistence type="predicted"/>
<dbReference type="InterPro" id="IPR052267">
    <property type="entry name" value="N-DRC_Component"/>
</dbReference>
<dbReference type="Gene3D" id="3.40.50.300">
    <property type="entry name" value="P-loop containing nucleotide triphosphate hydrolases"/>
    <property type="match status" value="1"/>
</dbReference>